<evidence type="ECO:0000313" key="3">
    <source>
        <dbReference type="EMBL" id="KZD22797.1"/>
    </source>
</evidence>
<dbReference type="InterPro" id="IPR002104">
    <property type="entry name" value="Integrase_catalytic"/>
</dbReference>
<dbReference type="SUPFAM" id="SSF56349">
    <property type="entry name" value="DNA breaking-rejoining enzymes"/>
    <property type="match status" value="1"/>
</dbReference>
<dbReference type="GO" id="GO:0015074">
    <property type="term" value="P:DNA integration"/>
    <property type="evidence" value="ECO:0007669"/>
    <property type="project" value="InterPro"/>
</dbReference>
<dbReference type="AlphaFoldDB" id="A0A163Z125"/>
<dbReference type="InterPro" id="IPR013762">
    <property type="entry name" value="Integrase-like_cat_sf"/>
</dbReference>
<dbReference type="OrthoDB" id="9784724at2"/>
<dbReference type="EMBL" id="LVYV01000014">
    <property type="protein sequence ID" value="KZD22797.1"/>
    <property type="molecule type" value="Genomic_DNA"/>
</dbReference>
<dbReference type="Proteomes" id="UP000076574">
    <property type="component" value="Unassembled WGS sequence"/>
</dbReference>
<reference evidence="3 4" key="1">
    <citation type="submission" date="2016-03" db="EMBL/GenBank/DDBJ databases">
        <title>Microsymbionts genomes from the relict species Vavilovia formosa (Stev.) Fed.</title>
        <authorList>
            <person name="Kopat V."/>
            <person name="Chirak E."/>
            <person name="Kimeklis A."/>
            <person name="Andronov E."/>
        </authorList>
    </citation>
    <scope>NUCLEOTIDE SEQUENCE [LARGE SCALE GENOMIC DNA]</scope>
    <source>
        <strain evidence="3 4">Vaf07</strain>
    </source>
</reference>
<keyword evidence="1" id="KW-0233">DNA recombination</keyword>
<dbReference type="GO" id="GO:0003677">
    <property type="term" value="F:DNA binding"/>
    <property type="evidence" value="ECO:0007669"/>
    <property type="project" value="InterPro"/>
</dbReference>
<dbReference type="InterPro" id="IPR011010">
    <property type="entry name" value="DNA_brk_join_enz"/>
</dbReference>
<keyword evidence="4" id="KW-1185">Reference proteome</keyword>
<dbReference type="GO" id="GO:0006310">
    <property type="term" value="P:DNA recombination"/>
    <property type="evidence" value="ECO:0007669"/>
    <property type="project" value="UniProtKB-KW"/>
</dbReference>
<accession>A0A163Z125</accession>
<dbReference type="STRING" id="943830.A4A58_28060"/>
<dbReference type="Gene3D" id="1.10.443.10">
    <property type="entry name" value="Intergrase catalytic core"/>
    <property type="match status" value="1"/>
</dbReference>
<evidence type="ECO:0000256" key="1">
    <source>
        <dbReference type="ARBA" id="ARBA00023172"/>
    </source>
</evidence>
<gene>
    <name evidence="3" type="ORF">A4A58_28060</name>
</gene>
<protein>
    <recommendedName>
        <fullName evidence="2">Tyr recombinase domain-containing protein</fullName>
    </recommendedName>
</protein>
<dbReference type="Pfam" id="PF00589">
    <property type="entry name" value="Phage_integrase"/>
    <property type="match status" value="1"/>
</dbReference>
<dbReference type="RefSeq" id="WP_068733957.1">
    <property type="nucleotide sequence ID" value="NZ_LVYV01000014.1"/>
</dbReference>
<name>A0A163Z125_9BRAD</name>
<organism evidence="3 4">
    <name type="scientific">Tardiphaga robiniae</name>
    <dbReference type="NCBI Taxonomy" id="943830"/>
    <lineage>
        <taxon>Bacteria</taxon>
        <taxon>Pseudomonadati</taxon>
        <taxon>Pseudomonadota</taxon>
        <taxon>Alphaproteobacteria</taxon>
        <taxon>Hyphomicrobiales</taxon>
        <taxon>Nitrobacteraceae</taxon>
        <taxon>Tardiphaga</taxon>
    </lineage>
</organism>
<evidence type="ECO:0000313" key="4">
    <source>
        <dbReference type="Proteomes" id="UP000076574"/>
    </source>
</evidence>
<comment type="caution">
    <text evidence="3">The sequence shown here is derived from an EMBL/GenBank/DDBJ whole genome shotgun (WGS) entry which is preliminary data.</text>
</comment>
<feature type="domain" description="Tyr recombinase" evidence="2">
    <location>
        <begin position="253"/>
        <end position="440"/>
    </location>
</feature>
<proteinExistence type="predicted"/>
<dbReference type="PROSITE" id="PS51898">
    <property type="entry name" value="TYR_RECOMBINASE"/>
    <property type="match status" value="1"/>
</dbReference>
<evidence type="ECO:0000259" key="2">
    <source>
        <dbReference type="PROSITE" id="PS51898"/>
    </source>
</evidence>
<sequence>MSEYLTKRNGVWHYQRRVPEEYAAFDTRVPVRLTTGIKVVDDKRGRKAIEIAERLNLDTEAYWCMCAGGNAEQAKLDYNAAVKRSLILDLPYLPAAAIAKEPPADLIRRIDALAVGDRAHDPDTRAAVLGAIAAPTVKLSALYEEFDLATATERLGYSPRQLTKFKAAKKRAIEILIEVAGDGTVNDLTREKMLKLRDHWSKRVKDQGIQVRTANKNISHITRMVREVSMRHNLDKEVIVAGLRLRGGKDGSRSPYPIPFITGVILRPGALDDLNDQARAVVRIMVNTGMRPVEIINLTPGFILLDAEIPHVRVKPFGRVLKSQASERDVPLVGISLDAMREFPSGFAQYADNGDTLSATVNKYFEENGMRLSKMHTLYSLRHSLKDRLRNVECPDELTDELMGHSSGKPKYGDGHGLKLKLKYLQMIALSPADLNAVRMVG</sequence>